<accession>A0AAN6YUF6</accession>
<keyword evidence="3" id="KW-1185">Reference proteome</keyword>
<gene>
    <name evidence="2" type="ORF">N656DRAFT_606316</name>
</gene>
<reference evidence="2" key="1">
    <citation type="journal article" date="2023" name="Mol. Phylogenet. Evol.">
        <title>Genome-scale phylogeny and comparative genomics of the fungal order Sordariales.</title>
        <authorList>
            <person name="Hensen N."/>
            <person name="Bonometti L."/>
            <person name="Westerberg I."/>
            <person name="Brannstrom I.O."/>
            <person name="Guillou S."/>
            <person name="Cros-Aarteil S."/>
            <person name="Calhoun S."/>
            <person name="Haridas S."/>
            <person name="Kuo A."/>
            <person name="Mondo S."/>
            <person name="Pangilinan J."/>
            <person name="Riley R."/>
            <person name="LaButti K."/>
            <person name="Andreopoulos B."/>
            <person name="Lipzen A."/>
            <person name="Chen C."/>
            <person name="Yan M."/>
            <person name="Daum C."/>
            <person name="Ng V."/>
            <person name="Clum A."/>
            <person name="Steindorff A."/>
            <person name="Ohm R.A."/>
            <person name="Martin F."/>
            <person name="Silar P."/>
            <person name="Natvig D.O."/>
            <person name="Lalanne C."/>
            <person name="Gautier V."/>
            <person name="Ament-Velasquez S.L."/>
            <person name="Kruys A."/>
            <person name="Hutchinson M.I."/>
            <person name="Powell A.J."/>
            <person name="Barry K."/>
            <person name="Miller A.N."/>
            <person name="Grigoriev I.V."/>
            <person name="Debuchy R."/>
            <person name="Gladieux P."/>
            <person name="Hiltunen Thoren M."/>
            <person name="Johannesson H."/>
        </authorList>
    </citation>
    <scope>NUCLEOTIDE SEQUENCE</scope>
    <source>
        <strain evidence="2">CBS 508.74</strain>
    </source>
</reference>
<dbReference type="Proteomes" id="UP001302812">
    <property type="component" value="Unassembled WGS sequence"/>
</dbReference>
<dbReference type="AlphaFoldDB" id="A0AAN6YUF6"/>
<reference evidence="2" key="2">
    <citation type="submission" date="2023-05" db="EMBL/GenBank/DDBJ databases">
        <authorList>
            <consortium name="Lawrence Berkeley National Laboratory"/>
            <person name="Steindorff A."/>
            <person name="Hensen N."/>
            <person name="Bonometti L."/>
            <person name="Westerberg I."/>
            <person name="Brannstrom I.O."/>
            <person name="Guillou S."/>
            <person name="Cros-Aarteil S."/>
            <person name="Calhoun S."/>
            <person name="Haridas S."/>
            <person name="Kuo A."/>
            <person name="Mondo S."/>
            <person name="Pangilinan J."/>
            <person name="Riley R."/>
            <person name="Labutti K."/>
            <person name="Andreopoulos B."/>
            <person name="Lipzen A."/>
            <person name="Chen C."/>
            <person name="Yanf M."/>
            <person name="Daum C."/>
            <person name="Ng V."/>
            <person name="Clum A."/>
            <person name="Ohm R."/>
            <person name="Martin F."/>
            <person name="Silar P."/>
            <person name="Natvig D."/>
            <person name="Lalanne C."/>
            <person name="Gautier V."/>
            <person name="Ament-Velasquez S.L."/>
            <person name="Kruys A."/>
            <person name="Hutchinson M.I."/>
            <person name="Powell A.J."/>
            <person name="Barry K."/>
            <person name="Miller A.N."/>
            <person name="Grigoriev I.V."/>
            <person name="Debuchy R."/>
            <person name="Gladieux P."/>
            <person name="Thoren M.H."/>
            <person name="Johannesson H."/>
        </authorList>
    </citation>
    <scope>NUCLEOTIDE SEQUENCE</scope>
    <source>
        <strain evidence="2">CBS 508.74</strain>
    </source>
</reference>
<feature type="region of interest" description="Disordered" evidence="1">
    <location>
        <begin position="47"/>
        <end position="88"/>
    </location>
</feature>
<name>A0AAN6YUF6_9PEZI</name>
<sequence>MYVRYATQLSCIFGRYRPFVYLLLPFHFSLNTRCAWDKRGGHRILLSPRSVAGTPGKAPHPEPPNGHSPVSTDASRSPDRKHSRSRPGLLGLCRLINCRPAPGTHTSPRSHWAERWGSRFQSPARLAAFRGGPLPVSKRLWFKPPMPRGLVDDMGTFQHHGDYN</sequence>
<dbReference type="RefSeq" id="XP_064671488.1">
    <property type="nucleotide sequence ID" value="XM_064810275.1"/>
</dbReference>
<organism evidence="2 3">
    <name type="scientific">Canariomyces notabilis</name>
    <dbReference type="NCBI Taxonomy" id="2074819"/>
    <lineage>
        <taxon>Eukaryota</taxon>
        <taxon>Fungi</taxon>
        <taxon>Dikarya</taxon>
        <taxon>Ascomycota</taxon>
        <taxon>Pezizomycotina</taxon>
        <taxon>Sordariomycetes</taxon>
        <taxon>Sordariomycetidae</taxon>
        <taxon>Sordariales</taxon>
        <taxon>Chaetomiaceae</taxon>
        <taxon>Canariomyces</taxon>
    </lineage>
</organism>
<dbReference type="EMBL" id="MU853338">
    <property type="protein sequence ID" value="KAK4113918.1"/>
    <property type="molecule type" value="Genomic_DNA"/>
</dbReference>
<evidence type="ECO:0000313" key="3">
    <source>
        <dbReference type="Proteomes" id="UP001302812"/>
    </source>
</evidence>
<evidence type="ECO:0000313" key="2">
    <source>
        <dbReference type="EMBL" id="KAK4113918.1"/>
    </source>
</evidence>
<comment type="caution">
    <text evidence="2">The sequence shown here is derived from an EMBL/GenBank/DDBJ whole genome shotgun (WGS) entry which is preliminary data.</text>
</comment>
<evidence type="ECO:0000256" key="1">
    <source>
        <dbReference type="SAM" id="MobiDB-lite"/>
    </source>
</evidence>
<dbReference type="GeneID" id="89934400"/>
<proteinExistence type="predicted"/>
<protein>
    <submittedName>
        <fullName evidence="2">Uncharacterized protein</fullName>
    </submittedName>
</protein>